<evidence type="ECO:0000313" key="12">
    <source>
        <dbReference type="Proteomes" id="UP001500185"/>
    </source>
</evidence>
<dbReference type="InterPro" id="IPR004662">
    <property type="entry name" value="AcgluKinase_fam"/>
</dbReference>
<evidence type="ECO:0000256" key="4">
    <source>
        <dbReference type="ARBA" id="ARBA00022679"/>
    </source>
</evidence>
<organism evidence="11 12">
    <name type="scientific">Psychroflexus lacisalsi</name>
    <dbReference type="NCBI Taxonomy" id="503928"/>
    <lineage>
        <taxon>Bacteria</taxon>
        <taxon>Pseudomonadati</taxon>
        <taxon>Bacteroidota</taxon>
        <taxon>Flavobacteriia</taxon>
        <taxon>Flavobacteriales</taxon>
        <taxon>Flavobacteriaceae</taxon>
        <taxon>Psychroflexus</taxon>
    </lineage>
</organism>
<keyword evidence="4 9" id="KW-0808">Transferase</keyword>
<accession>A0ABP3VID0</accession>
<dbReference type="CDD" id="cd04238">
    <property type="entry name" value="AAK_NAGK-like"/>
    <property type="match status" value="1"/>
</dbReference>
<comment type="caution">
    <text evidence="11">The sequence shown here is derived from an EMBL/GenBank/DDBJ whole genome shotgun (WGS) entry which is preliminary data.</text>
</comment>
<evidence type="ECO:0000313" key="11">
    <source>
        <dbReference type="EMBL" id="GAA0758320.1"/>
    </source>
</evidence>
<evidence type="ECO:0000259" key="10">
    <source>
        <dbReference type="Pfam" id="PF00696"/>
    </source>
</evidence>
<keyword evidence="9" id="KW-0963">Cytoplasm</keyword>
<protein>
    <recommendedName>
        <fullName evidence="9">Acetylglutamate kinase</fullName>
        <ecNumber evidence="9">2.7.2.8</ecNumber>
    </recommendedName>
    <alternativeName>
        <fullName evidence="9">N-acetyl-L-glutamate 5-phosphotransferase</fullName>
    </alternativeName>
    <alternativeName>
        <fullName evidence="9">NAG kinase</fullName>
        <shortName evidence="9">NAGK</shortName>
    </alternativeName>
</protein>
<name>A0ABP3VID0_9FLAO</name>
<proteinExistence type="inferred from homology"/>
<keyword evidence="6 9" id="KW-0418">Kinase</keyword>
<dbReference type="InterPro" id="IPR001048">
    <property type="entry name" value="Asp/Glu/Uridylate_kinase"/>
</dbReference>
<feature type="binding site" evidence="9">
    <location>
        <position position="157"/>
    </location>
    <ligand>
        <name>substrate</name>
    </ligand>
</feature>
<feature type="binding site" evidence="9">
    <location>
        <begin position="40"/>
        <end position="41"/>
    </location>
    <ligand>
        <name>substrate</name>
    </ligand>
</feature>
<keyword evidence="2 9" id="KW-0055">Arginine biosynthesis</keyword>
<feature type="binding site" evidence="9">
    <location>
        <position position="62"/>
    </location>
    <ligand>
        <name>substrate</name>
    </ligand>
</feature>
<feature type="site" description="Transition state stabilizer" evidence="9">
    <location>
        <position position="8"/>
    </location>
</feature>
<dbReference type="PANTHER" id="PTHR23342:SF0">
    <property type="entry name" value="N-ACETYLGLUTAMATE SYNTHASE, MITOCHONDRIAL"/>
    <property type="match status" value="1"/>
</dbReference>
<dbReference type="NCBIfam" id="TIGR00761">
    <property type="entry name" value="argB"/>
    <property type="match status" value="1"/>
</dbReference>
<dbReference type="EMBL" id="BAAAGG010000005">
    <property type="protein sequence ID" value="GAA0758320.1"/>
    <property type="molecule type" value="Genomic_DNA"/>
</dbReference>
<dbReference type="GO" id="GO:0016301">
    <property type="term" value="F:kinase activity"/>
    <property type="evidence" value="ECO:0007669"/>
    <property type="project" value="UniProtKB-KW"/>
</dbReference>
<keyword evidence="3 9" id="KW-0028">Amino-acid biosynthesis</keyword>
<evidence type="ECO:0000256" key="8">
    <source>
        <dbReference type="ARBA" id="ARBA00048141"/>
    </source>
</evidence>
<feature type="site" description="Transition state stabilizer" evidence="9">
    <location>
        <position position="223"/>
    </location>
</feature>
<dbReference type="Gene3D" id="3.40.1160.10">
    <property type="entry name" value="Acetylglutamate kinase-like"/>
    <property type="match status" value="1"/>
</dbReference>
<dbReference type="HAMAP" id="MF_00082">
    <property type="entry name" value="ArgB"/>
    <property type="match status" value="1"/>
</dbReference>
<comment type="function">
    <text evidence="9">Catalyzes the ATP-dependent phosphorylation of N-acetyl-L-glutamate.</text>
</comment>
<reference evidence="12" key="1">
    <citation type="journal article" date="2019" name="Int. J. Syst. Evol. Microbiol.">
        <title>The Global Catalogue of Microorganisms (GCM) 10K type strain sequencing project: providing services to taxonomists for standard genome sequencing and annotation.</title>
        <authorList>
            <consortium name="The Broad Institute Genomics Platform"/>
            <consortium name="The Broad Institute Genome Sequencing Center for Infectious Disease"/>
            <person name="Wu L."/>
            <person name="Ma J."/>
        </authorList>
    </citation>
    <scope>NUCLEOTIDE SEQUENCE [LARGE SCALE GENOMIC DNA]</scope>
    <source>
        <strain evidence="12">JCM 16231</strain>
    </source>
</reference>
<dbReference type="InterPro" id="IPR036393">
    <property type="entry name" value="AceGlu_kinase-like_sf"/>
</dbReference>
<dbReference type="PIRSF" id="PIRSF000728">
    <property type="entry name" value="NAGK"/>
    <property type="match status" value="1"/>
</dbReference>
<dbReference type="PANTHER" id="PTHR23342">
    <property type="entry name" value="N-ACETYLGLUTAMATE SYNTHASE"/>
    <property type="match status" value="1"/>
</dbReference>
<keyword evidence="5 9" id="KW-0547">Nucleotide-binding</keyword>
<comment type="pathway">
    <text evidence="1 9">Amino-acid biosynthesis; L-arginine biosynthesis; N(2)-acetyl-L-ornithine from L-glutamate: step 2/4.</text>
</comment>
<sequence>METLKIIKIGGKIINDTVALQQFIEDLSKLKGLKILVHGGGNLASETSKQLGIKIEKVDGRRLTDQKTLDVVTMVYAGKLNKTIVAALQAKGCNSLGLTGADGNLIQSYKRPVTSIDYGFVGDIIQVNTSLIEILLKEEIVPVFCALTHDKQGQLLNTNADTIASELAVALASSFSVELYYCFEKKGVLSDMTNDNSVIETLDLEAYHTLFQQGKIADGMLPKLDNCFNALNNKVFKVCIGNPKMIVDSNSIYTTLQL</sequence>
<evidence type="ECO:0000256" key="2">
    <source>
        <dbReference type="ARBA" id="ARBA00022571"/>
    </source>
</evidence>
<evidence type="ECO:0000256" key="6">
    <source>
        <dbReference type="ARBA" id="ARBA00022777"/>
    </source>
</evidence>
<dbReference type="EC" id="2.7.2.8" evidence="9"/>
<evidence type="ECO:0000256" key="3">
    <source>
        <dbReference type="ARBA" id="ARBA00022605"/>
    </source>
</evidence>
<feature type="domain" description="Aspartate/glutamate/uridylate kinase" evidence="10">
    <location>
        <begin position="5"/>
        <end position="242"/>
    </location>
</feature>
<comment type="catalytic activity">
    <reaction evidence="8 9">
        <text>N-acetyl-L-glutamate + ATP = N-acetyl-L-glutamyl 5-phosphate + ADP</text>
        <dbReference type="Rhea" id="RHEA:14629"/>
        <dbReference type="ChEBI" id="CHEBI:30616"/>
        <dbReference type="ChEBI" id="CHEBI:44337"/>
        <dbReference type="ChEBI" id="CHEBI:57936"/>
        <dbReference type="ChEBI" id="CHEBI:456216"/>
        <dbReference type="EC" id="2.7.2.8"/>
    </reaction>
</comment>
<keyword evidence="7 9" id="KW-0067">ATP-binding</keyword>
<dbReference type="RefSeq" id="WP_224454063.1">
    <property type="nucleotide sequence ID" value="NZ_BAAAGG010000005.1"/>
</dbReference>
<comment type="similarity">
    <text evidence="9">Belongs to the acetylglutamate kinase family. ArgB subfamily.</text>
</comment>
<keyword evidence="12" id="KW-1185">Reference proteome</keyword>
<dbReference type="Proteomes" id="UP001500185">
    <property type="component" value="Unassembled WGS sequence"/>
</dbReference>
<evidence type="ECO:0000256" key="7">
    <source>
        <dbReference type="ARBA" id="ARBA00022840"/>
    </source>
</evidence>
<evidence type="ECO:0000256" key="5">
    <source>
        <dbReference type="ARBA" id="ARBA00022741"/>
    </source>
</evidence>
<dbReference type="SUPFAM" id="SSF53633">
    <property type="entry name" value="Carbamate kinase-like"/>
    <property type="match status" value="1"/>
</dbReference>
<evidence type="ECO:0000256" key="9">
    <source>
        <dbReference type="HAMAP-Rule" id="MF_00082"/>
    </source>
</evidence>
<gene>
    <name evidence="9 11" type="primary">argB</name>
    <name evidence="11" type="ORF">GCM10009433_15390</name>
</gene>
<evidence type="ECO:0000256" key="1">
    <source>
        <dbReference type="ARBA" id="ARBA00004828"/>
    </source>
</evidence>
<comment type="subcellular location">
    <subcellularLocation>
        <location evidence="9">Cytoplasm</location>
    </subcellularLocation>
</comment>
<dbReference type="InterPro" id="IPR037528">
    <property type="entry name" value="ArgB"/>
</dbReference>
<dbReference type="Pfam" id="PF00696">
    <property type="entry name" value="AA_kinase"/>
    <property type="match status" value="1"/>
</dbReference>